<evidence type="ECO:0000313" key="1">
    <source>
        <dbReference type="EMBL" id="MBP1854361.1"/>
    </source>
</evidence>
<proteinExistence type="predicted"/>
<sequence>MKKLANLSKRFKSIKYDLWGYSKMKEFFIESAIKAIKRGENRVYITFEPYHPINDSEIFHRDVNGYIIFKYPFRLNGSLVNKEVVMDVMKNWLMSEGLVVLDDVEHLKVEL</sequence>
<reference evidence="1 2" key="1">
    <citation type="submission" date="2021-03" db="EMBL/GenBank/DDBJ databases">
        <title>Genomic Encyclopedia of Type Strains, Phase IV (KMG-IV): sequencing the most valuable type-strain genomes for metagenomic binning, comparative biology and taxonomic classification.</title>
        <authorList>
            <person name="Goeker M."/>
        </authorList>
    </citation>
    <scope>NUCLEOTIDE SEQUENCE [LARGE SCALE GENOMIC DNA]</scope>
    <source>
        <strain evidence="1 2">DSM 1289</strain>
    </source>
</reference>
<protein>
    <submittedName>
        <fullName evidence="1">Uncharacterized protein</fullName>
    </submittedName>
</protein>
<comment type="caution">
    <text evidence="1">The sequence shown here is derived from an EMBL/GenBank/DDBJ whole genome shotgun (WGS) entry which is preliminary data.</text>
</comment>
<dbReference type="RefSeq" id="WP_209455892.1">
    <property type="nucleotide sequence ID" value="NZ_BAAACS010000017.1"/>
</dbReference>
<name>A0ABS4E8V9_9FIRM</name>
<keyword evidence="2" id="KW-1185">Reference proteome</keyword>
<dbReference type="Proteomes" id="UP000767291">
    <property type="component" value="Unassembled WGS sequence"/>
</dbReference>
<accession>A0ABS4E8V9</accession>
<organism evidence="1 2">
    <name type="scientific">Metaclostridioides mangenotii</name>
    <dbReference type="NCBI Taxonomy" id="1540"/>
    <lineage>
        <taxon>Bacteria</taxon>
        <taxon>Bacillati</taxon>
        <taxon>Bacillota</taxon>
        <taxon>Clostridia</taxon>
        <taxon>Peptostreptococcales</taxon>
        <taxon>Peptostreptococcaceae</taxon>
        <taxon>Metaclostridioides</taxon>
    </lineage>
</organism>
<dbReference type="EMBL" id="JAGGJX010000001">
    <property type="protein sequence ID" value="MBP1854361.1"/>
    <property type="molecule type" value="Genomic_DNA"/>
</dbReference>
<gene>
    <name evidence="1" type="ORF">J2Z43_000751</name>
</gene>
<evidence type="ECO:0000313" key="2">
    <source>
        <dbReference type="Proteomes" id="UP000767291"/>
    </source>
</evidence>